<dbReference type="InterPro" id="IPR001932">
    <property type="entry name" value="PPM-type_phosphatase-like_dom"/>
</dbReference>
<dbReference type="InterPro" id="IPR003018">
    <property type="entry name" value="GAF"/>
</dbReference>
<dbReference type="Pfam" id="PF01590">
    <property type="entry name" value="GAF"/>
    <property type="match status" value="1"/>
</dbReference>
<dbReference type="Pfam" id="PF07228">
    <property type="entry name" value="SpoIIE"/>
    <property type="match status" value="1"/>
</dbReference>
<feature type="domain" description="GAF" evidence="2">
    <location>
        <begin position="205"/>
        <end position="354"/>
    </location>
</feature>
<gene>
    <name evidence="4" type="ORF">SAMN04324258_1787</name>
</gene>
<evidence type="ECO:0000313" key="5">
    <source>
        <dbReference type="Proteomes" id="UP000189777"/>
    </source>
</evidence>
<dbReference type="STRING" id="526729.SAMN04324258_1787"/>
<evidence type="ECO:0000259" key="3">
    <source>
        <dbReference type="SMART" id="SM00331"/>
    </source>
</evidence>
<dbReference type="GO" id="GO:0016791">
    <property type="term" value="F:phosphatase activity"/>
    <property type="evidence" value="ECO:0007669"/>
    <property type="project" value="TreeGrafter"/>
</dbReference>
<dbReference type="SUPFAM" id="SSF55781">
    <property type="entry name" value="GAF domain-like"/>
    <property type="match status" value="2"/>
</dbReference>
<proteinExistence type="predicted"/>
<evidence type="ECO:0000313" key="4">
    <source>
        <dbReference type="EMBL" id="SKC57967.1"/>
    </source>
</evidence>
<keyword evidence="1" id="KW-0378">Hydrolase</keyword>
<dbReference type="OrthoDB" id="319881at2"/>
<dbReference type="Gene3D" id="3.30.450.40">
    <property type="match status" value="2"/>
</dbReference>
<reference evidence="4 5" key="1">
    <citation type="submission" date="2017-02" db="EMBL/GenBank/DDBJ databases">
        <authorList>
            <person name="Peterson S.W."/>
        </authorList>
    </citation>
    <scope>NUCLEOTIDE SEQUENCE [LARGE SCALE GENOMIC DNA]</scope>
    <source>
        <strain evidence="4 5">DSM 21481</strain>
    </source>
</reference>
<evidence type="ECO:0000256" key="1">
    <source>
        <dbReference type="ARBA" id="ARBA00022801"/>
    </source>
</evidence>
<accession>A0A1T5K2G8</accession>
<keyword evidence="5" id="KW-1185">Reference proteome</keyword>
<dbReference type="PANTHER" id="PTHR43156:SF2">
    <property type="entry name" value="STAGE II SPORULATION PROTEIN E"/>
    <property type="match status" value="1"/>
</dbReference>
<dbReference type="EMBL" id="FUZQ01000003">
    <property type="protein sequence ID" value="SKC57967.1"/>
    <property type="molecule type" value="Genomic_DNA"/>
</dbReference>
<feature type="domain" description="PPM-type phosphatase" evidence="3">
    <location>
        <begin position="371"/>
        <end position="596"/>
    </location>
</feature>
<dbReference type="InterPro" id="IPR036457">
    <property type="entry name" value="PPM-type-like_dom_sf"/>
</dbReference>
<feature type="domain" description="GAF" evidence="2">
    <location>
        <begin position="35"/>
        <end position="181"/>
    </location>
</feature>
<dbReference type="PANTHER" id="PTHR43156">
    <property type="entry name" value="STAGE II SPORULATION PROTEIN E-RELATED"/>
    <property type="match status" value="1"/>
</dbReference>
<dbReference type="SMART" id="SM00065">
    <property type="entry name" value="GAF"/>
    <property type="match status" value="2"/>
</dbReference>
<name>A0A1T5K2G8_9MICO</name>
<dbReference type="AlphaFoldDB" id="A0A1T5K2G8"/>
<dbReference type="Proteomes" id="UP000189777">
    <property type="component" value="Unassembled WGS sequence"/>
</dbReference>
<evidence type="ECO:0000259" key="2">
    <source>
        <dbReference type="SMART" id="SM00065"/>
    </source>
</evidence>
<dbReference type="Pfam" id="PF13185">
    <property type="entry name" value="GAF_2"/>
    <property type="match status" value="1"/>
</dbReference>
<dbReference type="Gene3D" id="3.60.40.10">
    <property type="entry name" value="PPM-type phosphatase domain"/>
    <property type="match status" value="1"/>
</dbReference>
<organism evidence="4 5">
    <name type="scientific">Krasilnikoviella flava</name>
    <dbReference type="NCBI Taxonomy" id="526729"/>
    <lineage>
        <taxon>Bacteria</taxon>
        <taxon>Bacillati</taxon>
        <taxon>Actinomycetota</taxon>
        <taxon>Actinomycetes</taxon>
        <taxon>Micrococcales</taxon>
        <taxon>Promicromonosporaceae</taxon>
        <taxon>Krasilnikoviella</taxon>
    </lineage>
</organism>
<dbReference type="SMART" id="SM00331">
    <property type="entry name" value="PP2C_SIG"/>
    <property type="match status" value="1"/>
</dbReference>
<dbReference type="InterPro" id="IPR029016">
    <property type="entry name" value="GAF-like_dom_sf"/>
</dbReference>
<dbReference type="SUPFAM" id="SSF81606">
    <property type="entry name" value="PP2C-like"/>
    <property type="match status" value="1"/>
</dbReference>
<dbReference type="InterPro" id="IPR052016">
    <property type="entry name" value="Bact_Sigma-Reg"/>
</dbReference>
<protein>
    <submittedName>
        <fullName evidence="4">Serine phosphatase RsbU, regulator of sigma subunit</fullName>
    </submittedName>
</protein>
<sequence>MTARPLGRLRTTQPPGRPGATAVQALVAAGLARPVADESFDRFARLVQRQLGVPTALVTLVLPDSQVYPGALGLPDPYQATRRTTLADPLCGETIRTSGPLVVEDLRADPRFASRETVTELGMGSYAGFPIFDRHGTAVGTVCALDTEAHAWSATDLATLADLASACTAELRLRLERQRAHRIQQVAVHATRRTRMLLDLTDRFAAATTLDEIVDALRASGPGLGTVWAALALAEPGGSGLTLAERDGAYPYLPRHWRFSDPAVASVARARRPAFYRDGTAALRDQPTWSPWVDPSLGGLALLPMVVDDHLLGVVVLLWRGPHDHDDESRRTAATLASCVAQALVRIRVLEDRHRVATTLQAAMLTDLPHVPYLELASTYASATRTDKVGGDWYDAVELDPRSTVLMIGDVTGHDMQAAARMGQLRAMLRTLAWCQDAPPARLLRELDRANRGLGLTASGTAVVARLDRTGRGEPGDGDDGCRLWWASAGHPRPVVLRADGRVHELAGRPDLMLGVDPSILRRDHAAELGPGDTLLLYTDGLVESRTVSFAARAEELRGVLVDLHGSPTAELPQRLVDRMVQVPQRDDVAVLAARVR</sequence>